<evidence type="ECO:0000256" key="2">
    <source>
        <dbReference type="PROSITE-ProRule" id="PRU00335"/>
    </source>
</evidence>
<evidence type="ECO:0000313" key="5">
    <source>
        <dbReference type="Proteomes" id="UP001284601"/>
    </source>
</evidence>
<dbReference type="EMBL" id="JAWSTH010000148">
    <property type="protein sequence ID" value="MDW5598520.1"/>
    <property type="molecule type" value="Genomic_DNA"/>
</dbReference>
<dbReference type="InterPro" id="IPR009057">
    <property type="entry name" value="Homeodomain-like_sf"/>
</dbReference>
<dbReference type="InterPro" id="IPR050109">
    <property type="entry name" value="HTH-type_TetR-like_transc_reg"/>
</dbReference>
<gene>
    <name evidence="4" type="ORF">R7226_29435</name>
</gene>
<dbReference type="Pfam" id="PF00440">
    <property type="entry name" value="TetR_N"/>
    <property type="match status" value="1"/>
</dbReference>
<feature type="DNA-binding region" description="H-T-H motif" evidence="2">
    <location>
        <begin position="37"/>
        <end position="56"/>
    </location>
</feature>
<name>A0ABU4I1B3_9ACTN</name>
<sequence length="196" mass="20818">MPRIDAATVAEHRAQQRDALLDAAEELLLADGYEALDFRALGARTGLARNSVYRYFRSRDELVAELCERGMPAWLAEIDRALATERTAAGMAAAYVRVQLEMVAAGRHRLAQALAHAPLPAETVAAIHALPARAAARLEEALGAVGHPRPRVAAQLATGLLNGAIVLLHDDEPPPTITAITTAAARRAVAEAAKEA</sequence>
<dbReference type="PRINTS" id="PR00455">
    <property type="entry name" value="HTHTETR"/>
</dbReference>
<dbReference type="PROSITE" id="PS50977">
    <property type="entry name" value="HTH_TETR_2"/>
    <property type="match status" value="1"/>
</dbReference>
<evidence type="ECO:0000313" key="4">
    <source>
        <dbReference type="EMBL" id="MDW5598520.1"/>
    </source>
</evidence>
<dbReference type="InterPro" id="IPR001647">
    <property type="entry name" value="HTH_TetR"/>
</dbReference>
<evidence type="ECO:0000259" key="3">
    <source>
        <dbReference type="PROSITE" id="PS50977"/>
    </source>
</evidence>
<feature type="domain" description="HTH tetR-type" evidence="3">
    <location>
        <begin position="14"/>
        <end position="74"/>
    </location>
</feature>
<dbReference type="PANTHER" id="PTHR30055:SF226">
    <property type="entry name" value="HTH-TYPE TRANSCRIPTIONAL REGULATOR PKSA"/>
    <property type="match status" value="1"/>
</dbReference>
<dbReference type="Gene3D" id="1.10.357.10">
    <property type="entry name" value="Tetracycline Repressor, domain 2"/>
    <property type="match status" value="1"/>
</dbReference>
<dbReference type="SUPFAM" id="SSF46689">
    <property type="entry name" value="Homeodomain-like"/>
    <property type="match status" value="1"/>
</dbReference>
<evidence type="ECO:0000256" key="1">
    <source>
        <dbReference type="ARBA" id="ARBA00023125"/>
    </source>
</evidence>
<dbReference type="PANTHER" id="PTHR30055">
    <property type="entry name" value="HTH-TYPE TRANSCRIPTIONAL REGULATOR RUTR"/>
    <property type="match status" value="1"/>
</dbReference>
<comment type="caution">
    <text evidence="4">The sequence shown here is derived from an EMBL/GenBank/DDBJ whole genome shotgun (WGS) entry which is preliminary data.</text>
</comment>
<dbReference type="RefSeq" id="WP_318601049.1">
    <property type="nucleotide sequence ID" value="NZ_JAWSTH010000148.1"/>
</dbReference>
<accession>A0ABU4I1B3</accession>
<organism evidence="4 5">
    <name type="scientific">Conexibacter stalactiti</name>
    <dbReference type="NCBI Taxonomy" id="1940611"/>
    <lineage>
        <taxon>Bacteria</taxon>
        <taxon>Bacillati</taxon>
        <taxon>Actinomycetota</taxon>
        <taxon>Thermoleophilia</taxon>
        <taxon>Solirubrobacterales</taxon>
        <taxon>Conexibacteraceae</taxon>
        <taxon>Conexibacter</taxon>
    </lineage>
</organism>
<reference evidence="5" key="1">
    <citation type="submission" date="2023-07" db="EMBL/GenBank/DDBJ databases">
        <title>Conexibacter stalactiti sp. nov., isolated from stalactites in a lava cave and emended description of the genus Conexibacter.</title>
        <authorList>
            <person name="Lee S.D."/>
        </authorList>
    </citation>
    <scope>NUCLEOTIDE SEQUENCE [LARGE SCALE GENOMIC DNA]</scope>
    <source>
        <strain evidence="5">KCTC 39840</strain>
    </source>
</reference>
<keyword evidence="1 2" id="KW-0238">DNA-binding</keyword>
<keyword evidence="5" id="KW-1185">Reference proteome</keyword>
<proteinExistence type="predicted"/>
<protein>
    <submittedName>
        <fullName evidence="4">Helix-turn-helix domain-containing protein</fullName>
    </submittedName>
</protein>
<dbReference type="Proteomes" id="UP001284601">
    <property type="component" value="Unassembled WGS sequence"/>
</dbReference>